<dbReference type="GeneID" id="33316281"/>
<sequence length="134" mass="14627">MPRKVLALFLLGVLFFAGVAVALNGKEPEAITRDPLVHDENTYAPTEDGSLYCWISGYASQSQPGYLYNIYGNAGSTGVCDLWTKKFSPSTATPTGRIRLGLCPGGRHRLVPLLAQDHLRRDNLGSGNYLYKHG</sequence>
<name>A0A218P965_9EURY</name>
<proteinExistence type="predicted"/>
<organism evidence="1 2">
    <name type="scientific">Thermococcus pacificus</name>
    <dbReference type="NCBI Taxonomy" id="71998"/>
    <lineage>
        <taxon>Archaea</taxon>
        <taxon>Methanobacteriati</taxon>
        <taxon>Methanobacteriota</taxon>
        <taxon>Thermococci</taxon>
        <taxon>Thermococcales</taxon>
        <taxon>Thermococcaceae</taxon>
        <taxon>Thermococcus</taxon>
    </lineage>
</organism>
<dbReference type="KEGG" id="tpaf:A3L08_08375"/>
<dbReference type="EMBL" id="CP015102">
    <property type="protein sequence ID" value="ASJ07335.1"/>
    <property type="molecule type" value="Genomic_DNA"/>
</dbReference>
<evidence type="ECO:0000313" key="2">
    <source>
        <dbReference type="Proteomes" id="UP000197418"/>
    </source>
</evidence>
<keyword evidence="2" id="KW-1185">Reference proteome</keyword>
<gene>
    <name evidence="1" type="ORF">A3L08_08375</name>
</gene>
<reference evidence="1 2" key="1">
    <citation type="submission" date="2016-04" db="EMBL/GenBank/DDBJ databases">
        <title>Complete genome sequence of Thermococcus pacificus type strain P4.</title>
        <authorList>
            <person name="Oger P.M."/>
        </authorList>
    </citation>
    <scope>NUCLEOTIDE SEQUENCE [LARGE SCALE GENOMIC DNA]</scope>
    <source>
        <strain evidence="1 2">P-4</strain>
    </source>
</reference>
<dbReference type="OrthoDB" id="103603at2157"/>
<dbReference type="Proteomes" id="UP000197418">
    <property type="component" value="Chromosome"/>
</dbReference>
<accession>A0A218P965</accession>
<dbReference type="RefSeq" id="WP_088854582.1">
    <property type="nucleotide sequence ID" value="NZ_CP015102.1"/>
</dbReference>
<protein>
    <submittedName>
        <fullName evidence="1">Uncharacterized protein</fullName>
    </submittedName>
</protein>
<dbReference type="AlphaFoldDB" id="A0A218P965"/>
<evidence type="ECO:0000313" key="1">
    <source>
        <dbReference type="EMBL" id="ASJ07335.1"/>
    </source>
</evidence>